<dbReference type="InterPro" id="IPR006498">
    <property type="entry name" value="Tail_tube"/>
</dbReference>
<comment type="caution">
    <text evidence="1">The sequence shown here is derived from an EMBL/GenBank/DDBJ whole genome shotgun (WGS) entry which is preliminary data.</text>
</comment>
<protein>
    <submittedName>
        <fullName evidence="1">Phage major tail protein</fullName>
    </submittedName>
</protein>
<evidence type="ECO:0000313" key="2">
    <source>
        <dbReference type="Proteomes" id="UP000006454"/>
    </source>
</evidence>
<accession>Q7P8H0</accession>
<reference evidence="1 2" key="1">
    <citation type="journal article" date="2003" name="Genome Res.">
        <title>Genome analysis of F. nucleatum sub spp vincentii and its comparison with the genome of F. nucleatum ATCC 25586.</title>
        <authorList>
            <person name="Kapatral V."/>
            <person name="Ivanova N."/>
            <person name="Anderson I."/>
            <person name="Reznik G."/>
            <person name="Bhattacharyya A."/>
            <person name="Gardner W.L."/>
            <person name="Mikhailova N."/>
            <person name="Lapidus A."/>
            <person name="Larsen N."/>
            <person name="D'Souza M."/>
            <person name="Walunas T."/>
            <person name="Haselkorn R."/>
            <person name="Overbeek R."/>
            <person name="Kyrpides N."/>
        </authorList>
    </citation>
    <scope>NUCLEOTIDE SEQUENCE [LARGE SCALE GENOMIC DNA]</scope>
    <source>
        <strain evidence="1 2">ATCC 49256</strain>
    </source>
</reference>
<proteinExistence type="predicted"/>
<dbReference type="EMBL" id="AABF01000002">
    <property type="protein sequence ID" value="EAA25184.1"/>
    <property type="molecule type" value="Genomic_DNA"/>
</dbReference>
<evidence type="ECO:0000313" key="1">
    <source>
        <dbReference type="EMBL" id="EAA25184.1"/>
    </source>
</evidence>
<dbReference type="Pfam" id="PF04985">
    <property type="entry name" value="Phage_tube"/>
    <property type="match status" value="1"/>
</dbReference>
<dbReference type="Proteomes" id="UP000006454">
    <property type="component" value="Unassembled WGS sequence"/>
</dbReference>
<gene>
    <name evidence="1" type="ORF">FNV2219</name>
</gene>
<organism evidence="1 2">
    <name type="scientific">Fusobacterium vincentii ATCC 49256</name>
    <dbReference type="NCBI Taxonomy" id="209882"/>
    <lineage>
        <taxon>Bacteria</taxon>
        <taxon>Fusobacteriati</taxon>
        <taxon>Fusobacteriota</taxon>
        <taxon>Fusobacteriia</taxon>
        <taxon>Fusobacteriales</taxon>
        <taxon>Fusobacteriaceae</taxon>
        <taxon>Fusobacterium</taxon>
    </lineage>
</organism>
<dbReference type="AlphaFoldDB" id="Q7P8H0"/>
<sequence length="169" mass="18926">MIRSTIIEDAIIRLNGTDELVGVATFTLPDIEHKTETISGLGVIEHDEPIPTAFNAMKLQIKFMNRCKDIAFEYGSNVNLTAKAAILVEDSETHNNDEVEAIYSFKGKRIKTSGGDIGKAVKNETELEFSLTYYKEEIQGKVIHEIDVYNKKAIVNGKDLYEKVRSILS</sequence>
<name>Q7P8H0_FUSVC</name>